<keyword evidence="7 12" id="KW-0808">Transferase</keyword>
<evidence type="ECO:0000256" key="1">
    <source>
        <dbReference type="ARBA" id="ARBA00003237"/>
    </source>
</evidence>
<keyword evidence="5" id="KW-0662">Pyridine nucleotide biosynthesis</keyword>
<comment type="function">
    <text evidence="1">Involved in the catabolism of quinolinic acid (QA).</text>
</comment>
<comment type="pathway">
    <text evidence="2">Cofactor biosynthesis; NAD(+) biosynthesis; nicotinate D-ribonucleotide from quinolinate: step 1/1.</text>
</comment>
<evidence type="ECO:0000313" key="12">
    <source>
        <dbReference type="EMBL" id="MFC0083021.1"/>
    </source>
</evidence>
<dbReference type="InterPro" id="IPR037128">
    <property type="entry name" value="Quinolinate_PRibosylTase_N_sf"/>
</dbReference>
<keyword evidence="6 12" id="KW-0328">Glycosyltransferase</keyword>
<dbReference type="InterPro" id="IPR022412">
    <property type="entry name" value="Quinolinate_PRibosylTrfase_N"/>
</dbReference>
<feature type="non-terminal residue" evidence="12">
    <location>
        <position position="1"/>
    </location>
</feature>
<feature type="domain" description="Quinolinate phosphoribosyl transferase C-terminal" evidence="10">
    <location>
        <begin position="98"/>
        <end position="270"/>
    </location>
</feature>
<feature type="domain" description="Quinolinate phosphoribosyl transferase N-terminal" evidence="11">
    <location>
        <begin position="12"/>
        <end position="96"/>
    </location>
</feature>
<evidence type="ECO:0000256" key="5">
    <source>
        <dbReference type="ARBA" id="ARBA00022642"/>
    </source>
</evidence>
<dbReference type="PIRSF" id="PIRSF006250">
    <property type="entry name" value="NadC_ModD"/>
    <property type="match status" value="1"/>
</dbReference>
<comment type="similarity">
    <text evidence="3">Belongs to the NadC/ModD family.</text>
</comment>
<evidence type="ECO:0000256" key="8">
    <source>
        <dbReference type="ARBA" id="ARBA00033102"/>
    </source>
</evidence>
<dbReference type="PANTHER" id="PTHR32179:SF3">
    <property type="entry name" value="NICOTINATE-NUCLEOTIDE PYROPHOSPHORYLASE [CARBOXYLATING]"/>
    <property type="match status" value="1"/>
</dbReference>
<dbReference type="Pfam" id="PF02749">
    <property type="entry name" value="QRPTase_N"/>
    <property type="match status" value="1"/>
</dbReference>
<comment type="catalytic activity">
    <reaction evidence="9">
        <text>nicotinate beta-D-ribonucleotide + CO2 + diphosphate = quinolinate + 5-phospho-alpha-D-ribose 1-diphosphate + 2 H(+)</text>
        <dbReference type="Rhea" id="RHEA:12733"/>
        <dbReference type="ChEBI" id="CHEBI:15378"/>
        <dbReference type="ChEBI" id="CHEBI:16526"/>
        <dbReference type="ChEBI" id="CHEBI:29959"/>
        <dbReference type="ChEBI" id="CHEBI:33019"/>
        <dbReference type="ChEBI" id="CHEBI:57502"/>
        <dbReference type="ChEBI" id="CHEBI:58017"/>
        <dbReference type="EC" id="2.4.2.19"/>
    </reaction>
</comment>
<organism evidence="12 13">
    <name type="scientific">Aciditerrimonas ferrireducens</name>
    <dbReference type="NCBI Taxonomy" id="667306"/>
    <lineage>
        <taxon>Bacteria</taxon>
        <taxon>Bacillati</taxon>
        <taxon>Actinomycetota</taxon>
        <taxon>Acidimicrobiia</taxon>
        <taxon>Acidimicrobiales</taxon>
        <taxon>Acidimicrobiaceae</taxon>
        <taxon>Aciditerrimonas</taxon>
    </lineage>
</organism>
<dbReference type="CDD" id="cd01572">
    <property type="entry name" value="QPRTase"/>
    <property type="match status" value="1"/>
</dbReference>
<evidence type="ECO:0000259" key="10">
    <source>
        <dbReference type="Pfam" id="PF01729"/>
    </source>
</evidence>
<dbReference type="PANTHER" id="PTHR32179">
    <property type="entry name" value="NICOTINATE-NUCLEOTIDE PYROPHOSPHORYLASE [CARBOXYLATING]"/>
    <property type="match status" value="1"/>
</dbReference>
<evidence type="ECO:0000256" key="9">
    <source>
        <dbReference type="ARBA" id="ARBA00047445"/>
    </source>
</evidence>
<dbReference type="InterPro" id="IPR036068">
    <property type="entry name" value="Nicotinate_pribotase-like_C"/>
</dbReference>
<evidence type="ECO:0000256" key="4">
    <source>
        <dbReference type="ARBA" id="ARBA00011944"/>
    </source>
</evidence>
<name>A0ABV6C851_9ACTN</name>
<evidence type="ECO:0000313" key="13">
    <source>
        <dbReference type="Proteomes" id="UP001589788"/>
    </source>
</evidence>
<proteinExistence type="inferred from homology"/>
<dbReference type="SUPFAM" id="SSF51690">
    <property type="entry name" value="Nicotinate/Quinolinate PRTase C-terminal domain-like"/>
    <property type="match status" value="1"/>
</dbReference>
<keyword evidence="13" id="KW-1185">Reference proteome</keyword>
<evidence type="ECO:0000256" key="3">
    <source>
        <dbReference type="ARBA" id="ARBA00009400"/>
    </source>
</evidence>
<dbReference type="Pfam" id="PF01729">
    <property type="entry name" value="QRPTase_C"/>
    <property type="match status" value="1"/>
</dbReference>
<dbReference type="SUPFAM" id="SSF54675">
    <property type="entry name" value="Nicotinate/Quinolinate PRTase N-terminal domain-like"/>
    <property type="match status" value="1"/>
</dbReference>
<evidence type="ECO:0000259" key="11">
    <source>
        <dbReference type="Pfam" id="PF02749"/>
    </source>
</evidence>
<dbReference type="InterPro" id="IPR004393">
    <property type="entry name" value="NadC"/>
</dbReference>
<dbReference type="EC" id="2.4.2.19" evidence="4"/>
<dbReference type="Gene3D" id="3.20.20.70">
    <property type="entry name" value="Aldolase class I"/>
    <property type="match status" value="1"/>
</dbReference>
<reference evidence="12 13" key="1">
    <citation type="submission" date="2024-09" db="EMBL/GenBank/DDBJ databases">
        <authorList>
            <person name="Sun Q."/>
            <person name="Mori K."/>
        </authorList>
    </citation>
    <scope>NUCLEOTIDE SEQUENCE [LARGE SCALE GENOMIC DNA]</scope>
    <source>
        <strain evidence="12 13">JCM 15389</strain>
    </source>
</reference>
<accession>A0ABV6C851</accession>
<dbReference type="EMBL" id="JBHLYQ010000222">
    <property type="protein sequence ID" value="MFC0083021.1"/>
    <property type="molecule type" value="Genomic_DNA"/>
</dbReference>
<gene>
    <name evidence="12" type="primary">nadC</name>
    <name evidence="12" type="ORF">ACFFRE_12875</name>
</gene>
<sequence>RALAEDLLPMGDVTAALVPAGLRARAAVVSRQAGVLAGVACAEETCRQVDPGLVARFELRDGASLAPGTVCGWLEGELRSVLQAERTALNFLCHLSGVASLTRRFVEAVAAANPATAVLDTRKTTPGLRALEKAAVRAGGGRNHRGSLSEGVLVKDNHLGGLGIGEAVRRARAAWPGRMVEVECDRLDQVEEAVRAGASMVLLDNMGPEEVRQAVALVDQLVGQGPGRPLLEVSGGVTLERAPALAAAGCDLLSVGQLTHSAPALDLGLDLTVVEPAGS</sequence>
<dbReference type="InterPro" id="IPR013785">
    <property type="entry name" value="Aldolase_TIM"/>
</dbReference>
<protein>
    <recommendedName>
        <fullName evidence="4">nicotinate-nucleotide diphosphorylase (carboxylating)</fullName>
        <ecNumber evidence="4">2.4.2.19</ecNumber>
    </recommendedName>
    <alternativeName>
        <fullName evidence="8">Quinolinate phosphoribosyltransferase [decarboxylating]</fullName>
    </alternativeName>
</protein>
<comment type="caution">
    <text evidence="12">The sequence shown here is derived from an EMBL/GenBank/DDBJ whole genome shotgun (WGS) entry which is preliminary data.</text>
</comment>
<dbReference type="Proteomes" id="UP001589788">
    <property type="component" value="Unassembled WGS sequence"/>
</dbReference>
<dbReference type="GO" id="GO:0004514">
    <property type="term" value="F:nicotinate-nucleotide diphosphorylase (carboxylating) activity"/>
    <property type="evidence" value="ECO:0007669"/>
    <property type="project" value="UniProtKB-EC"/>
</dbReference>
<evidence type="ECO:0000256" key="2">
    <source>
        <dbReference type="ARBA" id="ARBA00004893"/>
    </source>
</evidence>
<dbReference type="Gene3D" id="3.90.1170.20">
    <property type="entry name" value="Quinolinate phosphoribosyl transferase, N-terminal domain"/>
    <property type="match status" value="1"/>
</dbReference>
<dbReference type="InterPro" id="IPR002638">
    <property type="entry name" value="Quinolinate_PRibosylTrfase_C"/>
</dbReference>
<evidence type="ECO:0000256" key="6">
    <source>
        <dbReference type="ARBA" id="ARBA00022676"/>
    </source>
</evidence>
<dbReference type="InterPro" id="IPR027277">
    <property type="entry name" value="NadC/ModD"/>
</dbReference>
<dbReference type="NCBIfam" id="TIGR00078">
    <property type="entry name" value="nadC"/>
    <property type="match status" value="1"/>
</dbReference>
<evidence type="ECO:0000256" key="7">
    <source>
        <dbReference type="ARBA" id="ARBA00022679"/>
    </source>
</evidence>
<dbReference type="RefSeq" id="WP_377790751.1">
    <property type="nucleotide sequence ID" value="NZ_JBHLYQ010000222.1"/>
</dbReference>